<dbReference type="GO" id="GO:0071821">
    <property type="term" value="C:FANCM-MHF complex"/>
    <property type="evidence" value="ECO:0007669"/>
    <property type="project" value="InterPro"/>
</dbReference>
<dbReference type="PANTHER" id="PTHR22980:SF0">
    <property type="entry name" value="CENTROMERE PROTEIN S"/>
    <property type="match status" value="1"/>
</dbReference>
<keyword evidence="4" id="KW-0234">DNA repair</keyword>
<dbReference type="AlphaFoldDB" id="A0A9P0VXF3"/>
<keyword evidence="3" id="KW-0238">DNA-binding</keyword>
<dbReference type="InterPro" id="IPR029003">
    <property type="entry name" value="CENP-S/Mhf1"/>
</dbReference>
<protein>
    <submittedName>
        <fullName evidence="5">Inner kinetochore subunit Mhf1p</fullName>
    </submittedName>
</protein>
<dbReference type="Gene3D" id="1.10.20.10">
    <property type="entry name" value="Histone, subunit A"/>
    <property type="match status" value="1"/>
</dbReference>
<keyword evidence="6" id="KW-1185">Reference proteome</keyword>
<evidence type="ECO:0000256" key="3">
    <source>
        <dbReference type="ARBA" id="ARBA00023125"/>
    </source>
</evidence>
<dbReference type="GO" id="GO:0006281">
    <property type="term" value="P:DNA repair"/>
    <property type="evidence" value="ECO:0007669"/>
    <property type="project" value="UniProtKB-KW"/>
</dbReference>
<reference evidence="5" key="1">
    <citation type="submission" date="2022-03" db="EMBL/GenBank/DDBJ databases">
        <authorList>
            <person name="Legras J.-L."/>
            <person name="Devillers H."/>
            <person name="Grondin C."/>
        </authorList>
    </citation>
    <scope>NUCLEOTIDE SEQUENCE</scope>
    <source>
        <strain evidence="5">CLIB 1423</strain>
    </source>
</reference>
<accession>A0A9P0VXF3</accession>
<dbReference type="GO" id="GO:0000712">
    <property type="term" value="P:resolution of meiotic recombination intermediates"/>
    <property type="evidence" value="ECO:0007669"/>
    <property type="project" value="TreeGrafter"/>
</dbReference>
<gene>
    <name evidence="5" type="ORF">CLIB1423_06S06326</name>
</gene>
<dbReference type="Proteomes" id="UP000837801">
    <property type="component" value="Unassembled WGS sequence"/>
</dbReference>
<dbReference type="SUPFAM" id="SSF47113">
    <property type="entry name" value="Histone-fold"/>
    <property type="match status" value="1"/>
</dbReference>
<evidence type="ECO:0000256" key="1">
    <source>
        <dbReference type="ARBA" id="ARBA00006612"/>
    </source>
</evidence>
<organism evidence="5 6">
    <name type="scientific">[Candida] railenensis</name>
    <dbReference type="NCBI Taxonomy" id="45579"/>
    <lineage>
        <taxon>Eukaryota</taxon>
        <taxon>Fungi</taxon>
        <taxon>Dikarya</taxon>
        <taxon>Ascomycota</taxon>
        <taxon>Saccharomycotina</taxon>
        <taxon>Pichiomycetes</taxon>
        <taxon>Debaryomycetaceae</taxon>
        <taxon>Kurtzmaniella</taxon>
    </lineage>
</organism>
<dbReference type="GO" id="GO:0046982">
    <property type="term" value="F:protein heterodimerization activity"/>
    <property type="evidence" value="ECO:0007669"/>
    <property type="project" value="InterPro"/>
</dbReference>
<evidence type="ECO:0000256" key="4">
    <source>
        <dbReference type="ARBA" id="ARBA00023204"/>
    </source>
</evidence>
<dbReference type="Pfam" id="PF15630">
    <property type="entry name" value="CENP-S"/>
    <property type="match status" value="1"/>
</dbReference>
<dbReference type="GO" id="GO:0003677">
    <property type="term" value="F:DNA binding"/>
    <property type="evidence" value="ECO:0007669"/>
    <property type="project" value="UniProtKB-KW"/>
</dbReference>
<sequence>MSDIQANLKAAVYLAVSTMVEEELASSKTTPSPTFVASLVELVYNQLANLGEDLESFANHAGRVTINPSDLYMITRKNNILTEELKKYENKINEQ</sequence>
<name>A0A9P0VXF3_9ASCO</name>
<dbReference type="GO" id="GO:0031297">
    <property type="term" value="P:replication fork processing"/>
    <property type="evidence" value="ECO:0007669"/>
    <property type="project" value="TreeGrafter"/>
</dbReference>
<dbReference type="OrthoDB" id="1872155at2759"/>
<keyword evidence="2" id="KW-0227">DNA damage</keyword>
<comment type="caution">
    <text evidence="5">The sequence shown here is derived from an EMBL/GenBank/DDBJ whole genome shotgun (WGS) entry which is preliminary data.</text>
</comment>
<evidence type="ECO:0000313" key="6">
    <source>
        <dbReference type="Proteomes" id="UP000837801"/>
    </source>
</evidence>
<dbReference type="InterPro" id="IPR009072">
    <property type="entry name" value="Histone-fold"/>
</dbReference>
<proteinExistence type="inferred from homology"/>
<dbReference type="EMBL" id="CAKXYY010000006">
    <property type="protein sequence ID" value="CAH2352433.1"/>
    <property type="molecule type" value="Genomic_DNA"/>
</dbReference>
<evidence type="ECO:0000313" key="5">
    <source>
        <dbReference type="EMBL" id="CAH2352433.1"/>
    </source>
</evidence>
<comment type="similarity">
    <text evidence="1">Belongs to the TAF9 family. CENP-S/MHF1 subfamily.</text>
</comment>
<evidence type="ECO:0000256" key="2">
    <source>
        <dbReference type="ARBA" id="ARBA00022763"/>
    </source>
</evidence>
<dbReference type="CDD" id="cd22919">
    <property type="entry name" value="HFD_CENP-S"/>
    <property type="match status" value="1"/>
</dbReference>
<dbReference type="GO" id="GO:0003682">
    <property type="term" value="F:chromatin binding"/>
    <property type="evidence" value="ECO:0007669"/>
    <property type="project" value="TreeGrafter"/>
</dbReference>
<dbReference type="PANTHER" id="PTHR22980">
    <property type="entry name" value="CORTISTATIN"/>
    <property type="match status" value="1"/>
</dbReference>